<dbReference type="GO" id="GO:0003676">
    <property type="term" value="F:nucleic acid binding"/>
    <property type="evidence" value="ECO:0007669"/>
    <property type="project" value="InterPro"/>
</dbReference>
<feature type="domain" description="Aminoacyl-transfer RNA synthetases class-II family profile" evidence="8">
    <location>
        <begin position="144"/>
        <end position="558"/>
    </location>
</feature>
<accession>A0A0D6P2R1</accession>
<dbReference type="InterPro" id="IPR047090">
    <property type="entry name" value="AspRS_core"/>
</dbReference>
<dbReference type="OrthoDB" id="9802326at2"/>
<keyword evidence="3 7" id="KW-0547">Nucleotide-binding</keyword>
<dbReference type="Pfam" id="PF00152">
    <property type="entry name" value="tRNA-synt_2"/>
    <property type="match status" value="1"/>
</dbReference>
<evidence type="ECO:0000256" key="6">
    <source>
        <dbReference type="ARBA" id="ARBA00023146"/>
    </source>
</evidence>
<organism evidence="9 10">
    <name type="scientific">Acidisphaera rubrifaciens HS-AP3</name>
    <dbReference type="NCBI Taxonomy" id="1231350"/>
    <lineage>
        <taxon>Bacteria</taxon>
        <taxon>Pseudomonadati</taxon>
        <taxon>Pseudomonadota</taxon>
        <taxon>Alphaproteobacteria</taxon>
        <taxon>Acetobacterales</taxon>
        <taxon>Acetobacteraceae</taxon>
        <taxon>Acidisphaera</taxon>
    </lineage>
</organism>
<dbReference type="Pfam" id="PF02938">
    <property type="entry name" value="GAD"/>
    <property type="match status" value="1"/>
</dbReference>
<dbReference type="PANTHER" id="PTHR22594:SF5">
    <property type="entry name" value="ASPARTATE--TRNA LIGASE, MITOCHONDRIAL"/>
    <property type="match status" value="1"/>
</dbReference>
<dbReference type="NCBIfam" id="NF001750">
    <property type="entry name" value="PRK00476.1"/>
    <property type="match status" value="1"/>
</dbReference>
<name>A0A0D6P2R1_9PROT</name>
<feature type="binding site" evidence="7">
    <location>
        <position position="451"/>
    </location>
    <ligand>
        <name>L-aspartate</name>
        <dbReference type="ChEBI" id="CHEBI:29991"/>
    </ligand>
</feature>
<evidence type="ECO:0000256" key="1">
    <source>
        <dbReference type="ARBA" id="ARBA00006303"/>
    </source>
</evidence>
<dbReference type="InterPro" id="IPR047089">
    <property type="entry name" value="Asp-tRNA-ligase_1_N"/>
</dbReference>
<dbReference type="HAMAP" id="MF_00044">
    <property type="entry name" value="Asp_tRNA_synth_type1"/>
    <property type="match status" value="1"/>
</dbReference>
<dbReference type="CDD" id="cd00777">
    <property type="entry name" value="AspRS_core"/>
    <property type="match status" value="1"/>
</dbReference>
<evidence type="ECO:0000256" key="4">
    <source>
        <dbReference type="ARBA" id="ARBA00022840"/>
    </source>
</evidence>
<evidence type="ECO:0000259" key="8">
    <source>
        <dbReference type="PROSITE" id="PS50862"/>
    </source>
</evidence>
<comment type="function">
    <text evidence="7">Aspartyl-tRNA synthetase with relaxed tRNA specificity since it is able to aspartylate not only its cognate tRNA(Asp) but also tRNA(Asn). Reaction proceeds in two steps: L-aspartate is first activated by ATP to form Asp-AMP and then transferred to the acceptor end of tRNA(Asp/Asn).</text>
</comment>
<dbReference type="GO" id="GO:0005524">
    <property type="term" value="F:ATP binding"/>
    <property type="evidence" value="ECO:0007669"/>
    <property type="project" value="UniProtKB-UniRule"/>
</dbReference>
<dbReference type="GO" id="GO:0005737">
    <property type="term" value="C:cytoplasm"/>
    <property type="evidence" value="ECO:0007669"/>
    <property type="project" value="UniProtKB-SubCell"/>
</dbReference>
<keyword evidence="2 7" id="KW-0436">Ligase</keyword>
<dbReference type="InterPro" id="IPR004524">
    <property type="entry name" value="Asp-tRNA-ligase_1"/>
</dbReference>
<feature type="site" description="Important for tRNA non-discrimination" evidence="7">
    <location>
        <position position="83"/>
    </location>
</feature>
<keyword evidence="5 7" id="KW-0648">Protein biosynthesis</keyword>
<dbReference type="SUPFAM" id="SSF55681">
    <property type="entry name" value="Class II aaRS and biotin synthetases"/>
    <property type="match status" value="1"/>
</dbReference>
<keyword evidence="7" id="KW-0963">Cytoplasm</keyword>
<sequence length="594" mass="64754">MHAYRTHTCAALRAADAGRTARLSGWVHSKRDHGGLLFIDLRDHYGLTQIVFPAGSPAFAAADALRLESVITVTGEVVARAPGTINPRLPTGEVELRASALELQSAADVLPMQVAGDEKYPEDIRLRHRFIDLRREKIHRNMVLRAGVIASIRRRMIEAGFIEYQTPILTASSPEGARDFLVPARLHPGKFYALPQAPQQFKQLLMVAGFDRYFQIAPCFRDEASRADRSPGEFYQLDFEMSFVTQEDVFATIEPVIAGVFEEFADGRAVSPPPFVRIPYDTALLEYGSDKPDLRNPLRIRDVTDAFAGSGFGLFARIAAGGGIVRAIPAPGAASQPRSFFDKLNEWAREQGAGGLGYITFDAEGAKGPIARNLEADRAEAIRAACGLAPGDAVFFAAGARDTTPGFAGAVRTKLGQDLGLIEGGAFRFCWITDFPMYELNEETGQIDFSHNPFSMPQGGLEALNTQDPLTIKAFQYDIVCNGIELSSGAIRNHRPDIMLRAFEIAGYKAEDVEARFGGMLNAFRYGAPPHGGSAPGIDRIVMLLADEPNIREVILFPLNQQGEDLLMGAPAPVTAARLKELSIRLDLPPVKKG</sequence>
<evidence type="ECO:0000256" key="2">
    <source>
        <dbReference type="ARBA" id="ARBA00022598"/>
    </source>
</evidence>
<dbReference type="PRINTS" id="PR01042">
    <property type="entry name" value="TRNASYNTHASP"/>
</dbReference>
<dbReference type="EC" id="6.1.1.23" evidence="7"/>
<feature type="binding site" evidence="7">
    <location>
        <begin position="221"/>
        <end position="223"/>
    </location>
    <ligand>
        <name>ATP</name>
        <dbReference type="ChEBI" id="CHEBI:30616"/>
    </ligand>
</feature>
<dbReference type="AlphaFoldDB" id="A0A0D6P2R1"/>
<dbReference type="InterPro" id="IPR012340">
    <property type="entry name" value="NA-bd_OB-fold"/>
</dbReference>
<feature type="binding site" evidence="7">
    <location>
        <position position="175"/>
    </location>
    <ligand>
        <name>L-aspartate</name>
        <dbReference type="ChEBI" id="CHEBI:29991"/>
    </ligand>
</feature>
<dbReference type="GO" id="GO:0050560">
    <property type="term" value="F:aspartate-tRNA(Asn) ligase activity"/>
    <property type="evidence" value="ECO:0007669"/>
    <property type="project" value="UniProtKB-EC"/>
</dbReference>
<dbReference type="CDD" id="cd04317">
    <property type="entry name" value="EcAspRS_like_N"/>
    <property type="match status" value="1"/>
</dbReference>
<dbReference type="Pfam" id="PF01336">
    <property type="entry name" value="tRNA_anti-codon"/>
    <property type="match status" value="1"/>
</dbReference>
<dbReference type="InterPro" id="IPR006195">
    <property type="entry name" value="aa-tRNA-synth_II"/>
</dbReference>
<reference evidence="9 10" key="1">
    <citation type="submission" date="2012-11" db="EMBL/GenBank/DDBJ databases">
        <title>Whole genome sequence of Acidisphaera rubrifaciens HS-AP3.</title>
        <authorList>
            <person name="Azuma Y."/>
            <person name="Higashiura N."/>
            <person name="Hirakawa H."/>
            <person name="Matsushita K."/>
        </authorList>
    </citation>
    <scope>NUCLEOTIDE SEQUENCE [LARGE SCALE GENOMIC DNA]</scope>
    <source>
        <strain evidence="9 10">HS-AP3</strain>
    </source>
</reference>
<dbReference type="InterPro" id="IPR004364">
    <property type="entry name" value="Aa-tRNA-synt_II"/>
</dbReference>
<proteinExistence type="inferred from homology"/>
<comment type="caution">
    <text evidence="9">The sequence shown here is derived from an EMBL/GenBank/DDBJ whole genome shotgun (WGS) entry which is preliminary data.</text>
</comment>
<comment type="caution">
    <text evidence="7">Lacks conserved residue(s) required for the propagation of feature annotation.</text>
</comment>
<dbReference type="Gene3D" id="3.30.1360.30">
    <property type="entry name" value="GAD-like domain"/>
    <property type="match status" value="1"/>
</dbReference>
<feature type="binding site" evidence="7">
    <location>
        <begin position="537"/>
        <end position="540"/>
    </location>
    <ligand>
        <name>ATP</name>
        <dbReference type="ChEBI" id="CHEBI:30616"/>
    </ligand>
</feature>
<comment type="subunit">
    <text evidence="7">Homodimer.</text>
</comment>
<comment type="similarity">
    <text evidence="1 7">Belongs to the class-II aminoacyl-tRNA synthetase family. Type 1 subfamily.</text>
</comment>
<dbReference type="GO" id="GO:0006422">
    <property type="term" value="P:aspartyl-tRNA aminoacylation"/>
    <property type="evidence" value="ECO:0007669"/>
    <property type="project" value="UniProtKB-UniRule"/>
</dbReference>
<dbReference type="PROSITE" id="PS50862">
    <property type="entry name" value="AA_TRNA_LIGASE_II"/>
    <property type="match status" value="1"/>
</dbReference>
<evidence type="ECO:0000256" key="7">
    <source>
        <dbReference type="HAMAP-Rule" id="MF_00044"/>
    </source>
</evidence>
<dbReference type="InterPro" id="IPR029351">
    <property type="entry name" value="GAD_dom"/>
</dbReference>
<evidence type="ECO:0000256" key="3">
    <source>
        <dbReference type="ARBA" id="ARBA00022741"/>
    </source>
</evidence>
<dbReference type="InterPro" id="IPR004365">
    <property type="entry name" value="NA-bd_OB_tRNA"/>
</dbReference>
<dbReference type="SUPFAM" id="SSF50249">
    <property type="entry name" value="Nucleic acid-binding proteins"/>
    <property type="match status" value="1"/>
</dbReference>
<feature type="binding site" evidence="7">
    <location>
        <position position="221"/>
    </location>
    <ligand>
        <name>L-aspartate</name>
        <dbReference type="ChEBI" id="CHEBI:29991"/>
    </ligand>
</feature>
<dbReference type="Gene3D" id="2.40.50.140">
    <property type="entry name" value="Nucleic acid-binding proteins"/>
    <property type="match status" value="1"/>
</dbReference>
<dbReference type="EMBL" id="BANB01000031">
    <property type="protein sequence ID" value="GAN75957.1"/>
    <property type="molecule type" value="Genomic_DNA"/>
</dbReference>
<protein>
    <recommendedName>
        <fullName evidence="7">Aspartate--tRNA(Asp/Asn) ligase</fullName>
        <ecNumber evidence="7">6.1.1.23</ecNumber>
    </recommendedName>
    <alternativeName>
        <fullName evidence="7">Aspartyl-tRNA synthetase</fullName>
        <shortName evidence="7">AspRS</shortName>
    </alternativeName>
    <alternativeName>
        <fullName evidence="7">Non-discriminating aspartyl-tRNA synthetase</fullName>
        <shortName evidence="7">ND-AspRS</shortName>
    </alternativeName>
</protein>
<feature type="site" description="Important for tRNA non-discrimination" evidence="7">
    <location>
        <position position="33"/>
    </location>
</feature>
<feature type="binding site" evidence="7">
    <location>
        <position position="492"/>
    </location>
    <ligand>
        <name>L-aspartate</name>
        <dbReference type="ChEBI" id="CHEBI:29991"/>
    </ligand>
</feature>
<dbReference type="GO" id="GO:0004815">
    <property type="term" value="F:aspartate-tRNA ligase activity"/>
    <property type="evidence" value="ECO:0007669"/>
    <property type="project" value="UniProtKB-UniRule"/>
</dbReference>
<feature type="region of interest" description="Aspartate" evidence="7">
    <location>
        <begin position="199"/>
        <end position="202"/>
    </location>
</feature>
<evidence type="ECO:0000256" key="5">
    <source>
        <dbReference type="ARBA" id="ARBA00022917"/>
    </source>
</evidence>
<dbReference type="NCBIfam" id="TIGR00459">
    <property type="entry name" value="aspS_bact"/>
    <property type="match status" value="1"/>
</dbReference>
<dbReference type="RefSeq" id="WP_048859716.1">
    <property type="nucleotide sequence ID" value="NZ_BANB01000031.1"/>
</dbReference>
<dbReference type="PANTHER" id="PTHR22594">
    <property type="entry name" value="ASPARTYL/LYSYL-TRNA SYNTHETASE"/>
    <property type="match status" value="1"/>
</dbReference>
<dbReference type="InterPro" id="IPR004115">
    <property type="entry name" value="GAD-like_sf"/>
</dbReference>
<keyword evidence="10" id="KW-1185">Reference proteome</keyword>
<gene>
    <name evidence="7" type="primary">aspS</name>
    <name evidence="9" type="ORF">Asru_0031_02</name>
</gene>
<dbReference type="InterPro" id="IPR002312">
    <property type="entry name" value="Asp/Asn-tRNA-synth_IIb"/>
</dbReference>
<comment type="catalytic activity">
    <reaction evidence="7">
        <text>tRNA(Asx) + L-aspartate + ATP = L-aspartyl-tRNA(Asx) + AMP + diphosphate</text>
        <dbReference type="Rhea" id="RHEA:18349"/>
        <dbReference type="Rhea" id="RHEA-COMP:9710"/>
        <dbReference type="Rhea" id="RHEA-COMP:9711"/>
        <dbReference type="ChEBI" id="CHEBI:29991"/>
        <dbReference type="ChEBI" id="CHEBI:30616"/>
        <dbReference type="ChEBI" id="CHEBI:33019"/>
        <dbReference type="ChEBI" id="CHEBI:78442"/>
        <dbReference type="ChEBI" id="CHEBI:78516"/>
        <dbReference type="ChEBI" id="CHEBI:456215"/>
        <dbReference type="EC" id="6.1.1.23"/>
    </reaction>
</comment>
<dbReference type="InterPro" id="IPR045864">
    <property type="entry name" value="aa-tRNA-synth_II/BPL/LPL"/>
</dbReference>
<keyword evidence="4 7" id="KW-0067">ATP-binding</keyword>
<evidence type="ECO:0000313" key="9">
    <source>
        <dbReference type="EMBL" id="GAN75957.1"/>
    </source>
</evidence>
<keyword evidence="6 7" id="KW-0030">Aminoacyl-tRNA synthetase</keyword>
<dbReference type="Gene3D" id="3.30.930.10">
    <property type="entry name" value="Bira Bifunctional Protein, Domain 2"/>
    <property type="match status" value="1"/>
</dbReference>
<dbReference type="Proteomes" id="UP000032680">
    <property type="component" value="Unassembled WGS sequence"/>
</dbReference>
<feature type="binding site" evidence="7">
    <location>
        <position position="485"/>
    </location>
    <ligand>
        <name>ATP</name>
        <dbReference type="ChEBI" id="CHEBI:30616"/>
    </ligand>
</feature>
<evidence type="ECO:0000313" key="10">
    <source>
        <dbReference type="Proteomes" id="UP000032680"/>
    </source>
</evidence>
<comment type="subcellular location">
    <subcellularLocation>
        <location evidence="7">Cytoplasm</location>
    </subcellularLocation>
</comment>
<dbReference type="SUPFAM" id="SSF55261">
    <property type="entry name" value="GAD domain-like"/>
    <property type="match status" value="1"/>
</dbReference>